<evidence type="ECO:0008006" key="3">
    <source>
        <dbReference type="Google" id="ProtNLM"/>
    </source>
</evidence>
<dbReference type="SUPFAM" id="SSF56731">
    <property type="entry name" value="DNA primase core"/>
    <property type="match status" value="1"/>
</dbReference>
<dbReference type="EMBL" id="MN718199">
    <property type="protein sequence ID" value="QGZ16110.1"/>
    <property type="molecule type" value="Genomic_DNA"/>
</dbReference>
<proteinExistence type="inferred from homology"/>
<reference evidence="1 2" key="1">
    <citation type="submission" date="2019-11" db="EMBL/GenBank/DDBJ databases">
        <title>Characterization of a novel member of the family Ackermannviridae.</title>
        <authorList>
            <person name="Maina A.N."/>
            <person name="Mwaura F.B."/>
            <person name="Jumba M."/>
        </authorList>
    </citation>
    <scope>NUCLEOTIDE SEQUENCE [LARGE SCALE GENOMIC DNA]</scope>
</reference>
<evidence type="ECO:0000313" key="1">
    <source>
        <dbReference type="EMBL" id="QGZ16110.1"/>
    </source>
</evidence>
<protein>
    <recommendedName>
        <fullName evidence="3">DNA primase</fullName>
    </recommendedName>
</protein>
<accession>A0A6B9J596</accession>
<dbReference type="InterPro" id="IPR046392">
    <property type="entry name" value="PRIMASE_T4"/>
</dbReference>
<sequence>MREVDEDFIQRVAGNLERFGWERGGLARFSCPFCNDTKKRRGYLIYRNETDAYHYYCHNCDVLRNARMGTFLRNVNNLLADEYFFEQFKQSADGQRQRKTIDQIEQEEQRAKAIKARPMPLFKPTQTVTDPVFETMVRLKDLPDDHYAKKYVIGRNLPNFAIDLFWFTNDWKKTCESFDPEETEPVKKLINDEPRLVIPFYGTTGKIQVIQGRSFQADAKLRYLTCKKTKNTEKTFGLERLDFSKPKLVVEGPIDSLFIPNCVATADANLLKFDGDIYIPDNQYRNSEVCRGISKIIEANKRVVLFPENVYEKDINDMVKNRGIKEVLNIIRNNIFKGIVAETRFNEVKKC</sequence>
<dbReference type="HAMAP" id="MF_04157">
    <property type="entry name" value="PRIMASE_T4"/>
    <property type="match status" value="1"/>
</dbReference>
<keyword evidence="2" id="KW-1185">Reference proteome</keyword>
<evidence type="ECO:0000313" key="2">
    <source>
        <dbReference type="Proteomes" id="UP000433471"/>
    </source>
</evidence>
<gene>
    <name evidence="1" type="ORF">Kuja_1190</name>
</gene>
<dbReference type="Proteomes" id="UP000433471">
    <property type="component" value="Segment"/>
</dbReference>
<name>A0A6B9J596_9CAUD</name>
<organism evidence="1 2">
    <name type="scientific">Vibrio phage vB_VchM_Kuja</name>
    <dbReference type="NCBI Taxonomy" id="2686437"/>
    <lineage>
        <taxon>Viruses</taxon>
        <taxon>Duplodnaviria</taxon>
        <taxon>Heunggongvirae</taxon>
        <taxon>Uroviricota</taxon>
        <taxon>Caudoviricetes</taxon>
        <taxon>Pantevenvirales</taxon>
        <taxon>Ackermannviridae</taxon>
        <taxon>Kujavirus</taxon>
        <taxon>Kujavirus kuja</taxon>
    </lineage>
</organism>